<protein>
    <recommendedName>
        <fullName evidence="1">DCD domain-containing protein</fullName>
    </recommendedName>
</protein>
<evidence type="ECO:0000313" key="2">
    <source>
        <dbReference type="EMBL" id="KAL3630968.1"/>
    </source>
</evidence>
<dbReference type="SMART" id="SM00767">
    <property type="entry name" value="DCD"/>
    <property type="match status" value="1"/>
</dbReference>
<keyword evidence="3" id="KW-1185">Reference proteome</keyword>
<dbReference type="AlphaFoldDB" id="A0ABD3CLX9"/>
<proteinExistence type="predicted"/>
<dbReference type="EMBL" id="JAVIJP010000032">
    <property type="protein sequence ID" value="KAL3630968.1"/>
    <property type="molecule type" value="Genomic_DNA"/>
</dbReference>
<name>A0ABD3CLX9_9LAMI</name>
<accession>A0ABD3CLX9</accession>
<dbReference type="PANTHER" id="PTHR46444:SF19">
    <property type="entry name" value="OS02G0745600 PROTEIN"/>
    <property type="match status" value="1"/>
</dbReference>
<sequence>MMTTSEPESHPGFIFMCNSSTKLECYQYRVFGLPMGKKEVVEVIKPGAKLFLFDFQLKLLYGVYEATSAGKMNLEHVAFGGKFPAQVKFRIFKECLPLPERVLRNIIEENYTGNKFNPELSRNQVKNLLSSFRPLTASSSSQPASHALANVSLSRAMRESLLEMEVPYSGEMRYNIRAPSIVEPQHNSNMNIFPYGHQRTPTVNPTPDLQSLASAISYYVTNSQQSAFAHVVHEPSNSRYLNVDKSDVSTQVTDFERRFHQPPLQREAEQQAVPAPTMYNTSAGTQYVASAPYQDNNAASSYTSNPAAAALSSSQYPSYQDYTAVAYNSNSAALSSSQDPAYQNYNYNPAAPSLPQYAAYQDYNAVTYNSNSAALSSSQDPAYQNYNSNPAAPSLPQYAAYQDCNAVAYNSNSAALSSSQDPAYQNYNSNPAAPSLPQYAAHQDYNAVAYAGIPQGNDPASAYYSYYAANQLSR</sequence>
<comment type="caution">
    <text evidence="2">The sequence shown here is derived from an EMBL/GenBank/DDBJ whole genome shotgun (WGS) entry which is preliminary data.</text>
</comment>
<gene>
    <name evidence="2" type="ORF">CASFOL_023952</name>
</gene>
<dbReference type="PROSITE" id="PS51222">
    <property type="entry name" value="DCD"/>
    <property type="match status" value="1"/>
</dbReference>
<organism evidence="2 3">
    <name type="scientific">Castilleja foliolosa</name>
    <dbReference type="NCBI Taxonomy" id="1961234"/>
    <lineage>
        <taxon>Eukaryota</taxon>
        <taxon>Viridiplantae</taxon>
        <taxon>Streptophyta</taxon>
        <taxon>Embryophyta</taxon>
        <taxon>Tracheophyta</taxon>
        <taxon>Spermatophyta</taxon>
        <taxon>Magnoliopsida</taxon>
        <taxon>eudicotyledons</taxon>
        <taxon>Gunneridae</taxon>
        <taxon>Pentapetalae</taxon>
        <taxon>asterids</taxon>
        <taxon>lamiids</taxon>
        <taxon>Lamiales</taxon>
        <taxon>Orobanchaceae</taxon>
        <taxon>Pedicularideae</taxon>
        <taxon>Castillejinae</taxon>
        <taxon>Castilleja</taxon>
    </lineage>
</organism>
<evidence type="ECO:0000259" key="1">
    <source>
        <dbReference type="PROSITE" id="PS51222"/>
    </source>
</evidence>
<dbReference type="Proteomes" id="UP001632038">
    <property type="component" value="Unassembled WGS sequence"/>
</dbReference>
<reference evidence="3" key="1">
    <citation type="journal article" date="2024" name="IScience">
        <title>Strigolactones Initiate the Formation of Haustorium-like Structures in Castilleja.</title>
        <authorList>
            <person name="Buerger M."/>
            <person name="Peterson D."/>
            <person name="Chory J."/>
        </authorList>
    </citation>
    <scope>NUCLEOTIDE SEQUENCE [LARGE SCALE GENOMIC DNA]</scope>
</reference>
<dbReference type="PANTHER" id="PTHR46444">
    <property type="entry name" value="DCD (DEVELOPMENT AND CELL DEATH) DOMAIN PROTEIN-RELATED"/>
    <property type="match status" value="1"/>
</dbReference>
<feature type="domain" description="DCD" evidence="1">
    <location>
        <begin position="8"/>
        <end position="134"/>
    </location>
</feature>
<dbReference type="InterPro" id="IPR013989">
    <property type="entry name" value="Dev_and_cell_death_domain"/>
</dbReference>
<evidence type="ECO:0000313" key="3">
    <source>
        <dbReference type="Proteomes" id="UP001632038"/>
    </source>
</evidence>
<dbReference type="Pfam" id="PF10539">
    <property type="entry name" value="Dev_Cell_Death"/>
    <property type="match status" value="1"/>
</dbReference>